<feature type="compositionally biased region" description="Polar residues" evidence="1">
    <location>
        <begin position="1"/>
        <end position="12"/>
    </location>
</feature>
<keyword evidence="3" id="KW-1185">Reference proteome</keyword>
<dbReference type="EMBL" id="CABDUW010001626">
    <property type="protein sequence ID" value="VTJ83026.1"/>
    <property type="molecule type" value="Genomic_DNA"/>
</dbReference>
<organism evidence="2 3">
    <name type="scientific">Marmota monax</name>
    <name type="common">Woodchuck</name>
    <dbReference type="NCBI Taxonomy" id="9995"/>
    <lineage>
        <taxon>Eukaryota</taxon>
        <taxon>Metazoa</taxon>
        <taxon>Chordata</taxon>
        <taxon>Craniata</taxon>
        <taxon>Vertebrata</taxon>
        <taxon>Euteleostomi</taxon>
        <taxon>Mammalia</taxon>
        <taxon>Eutheria</taxon>
        <taxon>Euarchontoglires</taxon>
        <taxon>Glires</taxon>
        <taxon>Rodentia</taxon>
        <taxon>Sciuromorpha</taxon>
        <taxon>Sciuridae</taxon>
        <taxon>Xerinae</taxon>
        <taxon>Marmotini</taxon>
        <taxon>Marmota</taxon>
    </lineage>
</organism>
<feature type="non-terminal residue" evidence="2">
    <location>
        <position position="54"/>
    </location>
</feature>
<name>A0A5E4CMJ9_MARMO</name>
<reference evidence="2" key="1">
    <citation type="submission" date="2019-04" db="EMBL/GenBank/DDBJ databases">
        <authorList>
            <person name="Alioto T."/>
            <person name="Alioto T."/>
        </authorList>
    </citation>
    <scope>NUCLEOTIDE SEQUENCE [LARGE SCALE GENOMIC DNA]</scope>
</reference>
<gene>
    <name evidence="2" type="ORF">MONAX_5E013103</name>
</gene>
<evidence type="ECO:0000256" key="1">
    <source>
        <dbReference type="SAM" id="MobiDB-lite"/>
    </source>
</evidence>
<feature type="non-terminal residue" evidence="2">
    <location>
        <position position="1"/>
    </location>
</feature>
<accession>A0A5E4CMJ9</accession>
<dbReference type="AlphaFoldDB" id="A0A5E4CMJ9"/>
<feature type="region of interest" description="Disordered" evidence="1">
    <location>
        <begin position="1"/>
        <end position="54"/>
    </location>
</feature>
<protein>
    <submittedName>
        <fullName evidence="2">Uncharacterized protein</fullName>
    </submittedName>
</protein>
<comment type="caution">
    <text evidence="2">The sequence shown here is derived from an EMBL/GenBank/DDBJ whole genome shotgun (WGS) entry which is preliminary data.</text>
</comment>
<evidence type="ECO:0000313" key="3">
    <source>
        <dbReference type="Proteomes" id="UP000335636"/>
    </source>
</evidence>
<dbReference type="Proteomes" id="UP000335636">
    <property type="component" value="Unassembled WGS sequence"/>
</dbReference>
<proteinExistence type="predicted"/>
<sequence>WISAAPGTTLSPDSILCTSRRGEAPLIGQNPRGRAGSRQDPPPPSLPSAARHCR</sequence>
<evidence type="ECO:0000313" key="2">
    <source>
        <dbReference type="EMBL" id="VTJ83026.1"/>
    </source>
</evidence>